<proteinExistence type="predicted"/>
<dbReference type="EMBL" id="JACHTF010000002">
    <property type="protein sequence ID" value="MBB1059277.1"/>
    <property type="molecule type" value="Genomic_DNA"/>
</dbReference>
<feature type="compositionally biased region" description="Basic and acidic residues" evidence="1">
    <location>
        <begin position="141"/>
        <end position="156"/>
    </location>
</feature>
<evidence type="ECO:0000313" key="3">
    <source>
        <dbReference type="Proteomes" id="UP000523196"/>
    </source>
</evidence>
<feature type="region of interest" description="Disordered" evidence="1">
    <location>
        <begin position="141"/>
        <end position="188"/>
    </location>
</feature>
<feature type="compositionally biased region" description="Low complexity" evidence="1">
    <location>
        <begin position="34"/>
        <end position="46"/>
    </location>
</feature>
<organism evidence="2 3">
    <name type="scientific">Marilutibacter spongiae</name>
    <dbReference type="NCBI Taxonomy" id="2025720"/>
    <lineage>
        <taxon>Bacteria</taxon>
        <taxon>Pseudomonadati</taxon>
        <taxon>Pseudomonadota</taxon>
        <taxon>Gammaproteobacteria</taxon>
        <taxon>Lysobacterales</taxon>
        <taxon>Lysobacteraceae</taxon>
        <taxon>Marilutibacter</taxon>
    </lineage>
</organism>
<evidence type="ECO:0000256" key="1">
    <source>
        <dbReference type="SAM" id="MobiDB-lite"/>
    </source>
</evidence>
<dbReference type="RefSeq" id="WP_182684941.1">
    <property type="nucleotide sequence ID" value="NZ_JACHTF010000002.1"/>
</dbReference>
<gene>
    <name evidence="2" type="ORF">H4F98_01680</name>
</gene>
<sequence>MVAPVALLLGGLAFFGVFRDSMFARADEPEEAAVSDGGASGASPAAQGPRTTISTPQAYAERFTAMVEPAPWTAPAYVDRPVVAEPVIACMSSGAGESATGYREASVTCVTEQGTRYQMDANAARDLARYGPAYNPFARPVREERQQAAHSEDERAAAPAPRSIRGSILNGPQMSHYGDIGVEPKPGT</sequence>
<comment type="caution">
    <text evidence="2">The sequence shown here is derived from an EMBL/GenBank/DDBJ whole genome shotgun (WGS) entry which is preliminary data.</text>
</comment>
<dbReference type="AlphaFoldDB" id="A0A7W3TJ35"/>
<evidence type="ECO:0000313" key="2">
    <source>
        <dbReference type="EMBL" id="MBB1059277.1"/>
    </source>
</evidence>
<feature type="region of interest" description="Disordered" evidence="1">
    <location>
        <begin position="29"/>
        <end position="52"/>
    </location>
</feature>
<name>A0A7W3TJ35_9GAMM</name>
<keyword evidence="3" id="KW-1185">Reference proteome</keyword>
<accession>A0A7W3TJ35</accession>
<dbReference type="Proteomes" id="UP000523196">
    <property type="component" value="Unassembled WGS sequence"/>
</dbReference>
<protein>
    <submittedName>
        <fullName evidence="2">Uncharacterized protein</fullName>
    </submittedName>
</protein>
<reference evidence="2 3" key="1">
    <citation type="submission" date="2020-08" db="EMBL/GenBank/DDBJ databases">
        <authorList>
            <person name="Xu S."/>
            <person name="Li A."/>
        </authorList>
    </citation>
    <scope>NUCLEOTIDE SEQUENCE [LARGE SCALE GENOMIC DNA]</scope>
    <source>
        <strain evidence="2 3">119BY6-57</strain>
    </source>
</reference>